<protein>
    <submittedName>
        <fullName evidence="6">Methyltransferase domain-containing protein</fullName>
    </submittedName>
</protein>
<keyword evidence="7" id="KW-1185">Reference proteome</keyword>
<keyword evidence="3" id="KW-0949">S-adenosyl-L-methionine</keyword>
<dbReference type="AlphaFoldDB" id="A0A179F0D8"/>
<dbReference type="KEGG" id="pchm:VFPPC_11050"/>
<dbReference type="Proteomes" id="UP000078397">
    <property type="component" value="Unassembled WGS sequence"/>
</dbReference>
<comment type="caution">
    <text evidence="6">The sequence shown here is derived from an EMBL/GenBank/DDBJ whole genome shotgun (WGS) entry which is preliminary data.</text>
</comment>
<evidence type="ECO:0000313" key="6">
    <source>
        <dbReference type="EMBL" id="OAQ58868.1"/>
    </source>
</evidence>
<evidence type="ECO:0000256" key="4">
    <source>
        <dbReference type="ARBA" id="ARBA00038314"/>
    </source>
</evidence>
<evidence type="ECO:0000256" key="2">
    <source>
        <dbReference type="ARBA" id="ARBA00022679"/>
    </source>
</evidence>
<dbReference type="GO" id="GO:0008168">
    <property type="term" value="F:methyltransferase activity"/>
    <property type="evidence" value="ECO:0007669"/>
    <property type="project" value="UniProtKB-KW"/>
</dbReference>
<dbReference type="PANTHER" id="PTHR35897:SF1">
    <property type="entry name" value="METHYLTRANSFERASE AUSD"/>
    <property type="match status" value="1"/>
</dbReference>
<evidence type="ECO:0000259" key="5">
    <source>
        <dbReference type="Pfam" id="PF13649"/>
    </source>
</evidence>
<dbReference type="EMBL" id="LSBJ02000013">
    <property type="protein sequence ID" value="OAQ58868.1"/>
    <property type="molecule type" value="Genomic_DNA"/>
</dbReference>
<gene>
    <name evidence="6" type="ORF">VFPPC_11050</name>
</gene>
<keyword evidence="6" id="KW-0489">Methyltransferase</keyword>
<accession>A0A179F0D8</accession>
<dbReference type="STRING" id="1380566.A0A179F0D8"/>
<dbReference type="OrthoDB" id="2094832at2759"/>
<dbReference type="PANTHER" id="PTHR35897">
    <property type="entry name" value="METHYLTRANSFERASE AUSD"/>
    <property type="match status" value="1"/>
</dbReference>
<reference evidence="6 7" key="1">
    <citation type="journal article" date="2016" name="PLoS Pathog.">
        <title>Biosynthesis of antibiotic leucinostatins in bio-control fungus Purpureocillium lilacinum and their inhibition on phytophthora revealed by genome mining.</title>
        <authorList>
            <person name="Wang G."/>
            <person name="Liu Z."/>
            <person name="Lin R."/>
            <person name="Li E."/>
            <person name="Mao Z."/>
            <person name="Ling J."/>
            <person name="Yang Y."/>
            <person name="Yin W.B."/>
            <person name="Xie B."/>
        </authorList>
    </citation>
    <scope>NUCLEOTIDE SEQUENCE [LARGE SCALE GENOMIC DNA]</scope>
    <source>
        <strain evidence="6">170</strain>
    </source>
</reference>
<dbReference type="InterPro" id="IPR051654">
    <property type="entry name" value="Meroterpenoid_MTases"/>
</dbReference>
<proteinExistence type="inferred from homology"/>
<dbReference type="SUPFAM" id="SSF53335">
    <property type="entry name" value="S-adenosyl-L-methionine-dependent methyltransferases"/>
    <property type="match status" value="1"/>
</dbReference>
<organism evidence="6 7">
    <name type="scientific">Pochonia chlamydosporia 170</name>
    <dbReference type="NCBI Taxonomy" id="1380566"/>
    <lineage>
        <taxon>Eukaryota</taxon>
        <taxon>Fungi</taxon>
        <taxon>Dikarya</taxon>
        <taxon>Ascomycota</taxon>
        <taxon>Pezizomycotina</taxon>
        <taxon>Sordariomycetes</taxon>
        <taxon>Hypocreomycetidae</taxon>
        <taxon>Hypocreales</taxon>
        <taxon>Clavicipitaceae</taxon>
        <taxon>Pochonia</taxon>
    </lineage>
</organism>
<dbReference type="InterPro" id="IPR029063">
    <property type="entry name" value="SAM-dependent_MTases_sf"/>
</dbReference>
<name>A0A179F0D8_METCM</name>
<feature type="domain" description="Methyltransferase" evidence="5">
    <location>
        <begin position="95"/>
        <end position="194"/>
    </location>
</feature>
<evidence type="ECO:0000256" key="3">
    <source>
        <dbReference type="ARBA" id="ARBA00022691"/>
    </source>
</evidence>
<comment type="pathway">
    <text evidence="1">Secondary metabolite biosynthesis.</text>
</comment>
<dbReference type="InterPro" id="IPR041698">
    <property type="entry name" value="Methyltransf_25"/>
</dbReference>
<dbReference type="RefSeq" id="XP_018136965.1">
    <property type="nucleotide sequence ID" value="XM_018289324.1"/>
</dbReference>
<evidence type="ECO:0000313" key="7">
    <source>
        <dbReference type="Proteomes" id="UP000078397"/>
    </source>
</evidence>
<keyword evidence="2" id="KW-0808">Transferase</keyword>
<sequence>MTSKSSPNVDSSAWFIRDEDVMELPATALELLETYAHIPAKDVIPHVLKLRKEAFALYPWPCIGRLRFLRPSLPSYAAYPAILATLKADSSAALLDVGCCFGQDLRKLVVDGVNPSQLAGLDLKPEFNELGKRLFRDADTLHIDFYARDIFDDGADWEPLWRRFDVIHITSFLHIWNWDDQVKAARRLVGFLKPKPGSLFVGSGIGSTVGGEGPNLEGTGTNYRQSEESFARLWREVGNITGTKWGVKSRLQRFEPTKPAEGQVREDQNMGVLTFEVQML</sequence>
<dbReference type="Pfam" id="PF13649">
    <property type="entry name" value="Methyltransf_25"/>
    <property type="match status" value="1"/>
</dbReference>
<comment type="similarity">
    <text evidence="4">Belongs to the class I-like SAM-binding methyltransferase superfamily.</text>
</comment>
<dbReference type="Gene3D" id="3.40.50.150">
    <property type="entry name" value="Vaccinia Virus protein VP39"/>
    <property type="match status" value="1"/>
</dbReference>
<dbReference type="GO" id="GO:0032259">
    <property type="term" value="P:methylation"/>
    <property type="evidence" value="ECO:0007669"/>
    <property type="project" value="UniProtKB-KW"/>
</dbReference>
<evidence type="ECO:0000256" key="1">
    <source>
        <dbReference type="ARBA" id="ARBA00005179"/>
    </source>
</evidence>
<dbReference type="GeneID" id="28853318"/>